<dbReference type="Proteomes" id="UP000887116">
    <property type="component" value="Unassembled WGS sequence"/>
</dbReference>
<proteinExistence type="predicted"/>
<organism evidence="2 3">
    <name type="scientific">Trichonephila clavata</name>
    <name type="common">Joro spider</name>
    <name type="synonym">Nephila clavata</name>
    <dbReference type="NCBI Taxonomy" id="2740835"/>
    <lineage>
        <taxon>Eukaryota</taxon>
        <taxon>Metazoa</taxon>
        <taxon>Ecdysozoa</taxon>
        <taxon>Arthropoda</taxon>
        <taxon>Chelicerata</taxon>
        <taxon>Arachnida</taxon>
        <taxon>Araneae</taxon>
        <taxon>Araneomorphae</taxon>
        <taxon>Entelegynae</taxon>
        <taxon>Araneoidea</taxon>
        <taxon>Nephilidae</taxon>
        <taxon>Trichonephila</taxon>
    </lineage>
</organism>
<reference evidence="2" key="1">
    <citation type="submission" date="2020-07" db="EMBL/GenBank/DDBJ databases">
        <title>Multicomponent nature underlies the extraordinary mechanical properties of spider dragline silk.</title>
        <authorList>
            <person name="Kono N."/>
            <person name="Nakamura H."/>
            <person name="Mori M."/>
            <person name="Yoshida Y."/>
            <person name="Ohtoshi R."/>
            <person name="Malay A.D."/>
            <person name="Moran D.A.P."/>
            <person name="Tomita M."/>
            <person name="Numata K."/>
            <person name="Arakawa K."/>
        </authorList>
    </citation>
    <scope>NUCLEOTIDE SEQUENCE</scope>
</reference>
<dbReference type="EMBL" id="BMAO01022443">
    <property type="protein sequence ID" value="GFQ81969.1"/>
    <property type="molecule type" value="Genomic_DNA"/>
</dbReference>
<keyword evidence="3" id="KW-1185">Reference proteome</keyword>
<name>A0A8X6H8Q5_TRICU</name>
<feature type="signal peptide" evidence="1">
    <location>
        <begin position="1"/>
        <end position="20"/>
    </location>
</feature>
<sequence length="98" mass="11187">MKFMILYGFVAILVIAQVESQELQCGCDANEYCFRPNIPFIKLNLCLPFKRKGFLCNMSSLLCDPQLECRERFLRVRTCQDPSNSTSSIPTIMPTVSI</sequence>
<keyword evidence="1" id="KW-0732">Signal</keyword>
<protein>
    <submittedName>
        <fullName evidence="2">Uncharacterized protein</fullName>
    </submittedName>
</protein>
<gene>
    <name evidence="2" type="ORF">TNCT_417541</name>
</gene>
<evidence type="ECO:0000256" key="1">
    <source>
        <dbReference type="SAM" id="SignalP"/>
    </source>
</evidence>
<evidence type="ECO:0000313" key="2">
    <source>
        <dbReference type="EMBL" id="GFQ81969.1"/>
    </source>
</evidence>
<evidence type="ECO:0000313" key="3">
    <source>
        <dbReference type="Proteomes" id="UP000887116"/>
    </source>
</evidence>
<feature type="chain" id="PRO_5036468361" evidence="1">
    <location>
        <begin position="21"/>
        <end position="98"/>
    </location>
</feature>
<accession>A0A8X6H8Q5</accession>
<comment type="caution">
    <text evidence="2">The sequence shown here is derived from an EMBL/GenBank/DDBJ whole genome shotgun (WGS) entry which is preliminary data.</text>
</comment>
<dbReference type="AlphaFoldDB" id="A0A8X6H8Q5"/>
<dbReference type="OrthoDB" id="10446729at2759"/>